<dbReference type="RefSeq" id="WP_089452533.1">
    <property type="nucleotide sequence ID" value="NZ_NKFA01000009.1"/>
</dbReference>
<dbReference type="AlphaFoldDB" id="A0A228IB93"/>
<sequence length="127" mass="13758">MEQVVVTHVAPYSTDSECAAVTLRCGEHAITVFSFGGDACVDDIVRTPVSAVDCEVRAACLDDWPDDARRAASRQWIGKTGSPYGYRGCGWVIDREQGLIDVVGFTLDVGELPCDGAVEFECLRLDL</sequence>
<organism evidence="1 2">
    <name type="scientific">Burkholderia aenigmatica</name>
    <dbReference type="NCBI Taxonomy" id="2015348"/>
    <lineage>
        <taxon>Bacteria</taxon>
        <taxon>Pseudomonadati</taxon>
        <taxon>Pseudomonadota</taxon>
        <taxon>Betaproteobacteria</taxon>
        <taxon>Burkholderiales</taxon>
        <taxon>Burkholderiaceae</taxon>
        <taxon>Burkholderia</taxon>
        <taxon>Burkholderia cepacia complex</taxon>
    </lineage>
</organism>
<protein>
    <submittedName>
        <fullName evidence="1">Uncharacterized protein</fullName>
    </submittedName>
</protein>
<evidence type="ECO:0000313" key="2">
    <source>
        <dbReference type="Proteomes" id="UP000214600"/>
    </source>
</evidence>
<dbReference type="Proteomes" id="UP000214600">
    <property type="component" value="Unassembled WGS sequence"/>
</dbReference>
<dbReference type="EMBL" id="NKFA01000009">
    <property type="protein sequence ID" value="OXI39697.1"/>
    <property type="molecule type" value="Genomic_DNA"/>
</dbReference>
<comment type="caution">
    <text evidence="1">The sequence shown here is derived from an EMBL/GenBank/DDBJ whole genome shotgun (WGS) entry which is preliminary data.</text>
</comment>
<accession>A0A228IB93</accession>
<proteinExistence type="predicted"/>
<dbReference type="OrthoDB" id="6401349at2"/>
<evidence type="ECO:0000313" key="1">
    <source>
        <dbReference type="EMBL" id="OXI39697.1"/>
    </source>
</evidence>
<reference evidence="2" key="1">
    <citation type="submission" date="2017-06" db="EMBL/GenBank/DDBJ databases">
        <authorList>
            <person name="LiPuma J."/>
            <person name="Spilker T."/>
        </authorList>
    </citation>
    <scope>NUCLEOTIDE SEQUENCE [LARGE SCALE GENOMIC DNA]</scope>
    <source>
        <strain evidence="2">AU17325</strain>
    </source>
</reference>
<reference evidence="1 2" key="2">
    <citation type="submission" date="2017-08" db="EMBL/GenBank/DDBJ databases">
        <title>WGS of novel Burkholderia cepaca complex species.</title>
        <authorList>
            <person name="Lipuma J."/>
            <person name="Spilker T."/>
        </authorList>
    </citation>
    <scope>NUCLEOTIDE SEQUENCE [LARGE SCALE GENOMIC DNA]</scope>
    <source>
        <strain evidence="1 2">AU17325</strain>
    </source>
</reference>
<name>A0A228IB93_9BURK</name>
<gene>
    <name evidence="1" type="ORF">CFB84_25505</name>
</gene>